<keyword evidence="2" id="KW-1185">Reference proteome</keyword>
<comment type="caution">
    <text evidence="1">The sequence shown here is derived from an EMBL/GenBank/DDBJ whole genome shotgun (WGS) entry which is preliminary data.</text>
</comment>
<proteinExistence type="predicted"/>
<gene>
    <name evidence="1" type="ORF">L6164_006232</name>
</gene>
<protein>
    <submittedName>
        <fullName evidence="1">Uncharacterized protein</fullName>
    </submittedName>
</protein>
<evidence type="ECO:0000313" key="2">
    <source>
        <dbReference type="Proteomes" id="UP000828941"/>
    </source>
</evidence>
<accession>A0ACB9PTT6</accession>
<dbReference type="EMBL" id="CM039428">
    <property type="protein sequence ID" value="KAI4351933.1"/>
    <property type="molecule type" value="Genomic_DNA"/>
</dbReference>
<evidence type="ECO:0000313" key="1">
    <source>
        <dbReference type="EMBL" id="KAI4351933.1"/>
    </source>
</evidence>
<reference evidence="1 2" key="1">
    <citation type="journal article" date="2022" name="DNA Res.">
        <title>Chromosomal-level genome assembly of the orchid tree Bauhinia variegata (Leguminosae; Cercidoideae) supports the allotetraploid origin hypothesis of Bauhinia.</title>
        <authorList>
            <person name="Zhong Y."/>
            <person name="Chen Y."/>
            <person name="Zheng D."/>
            <person name="Pang J."/>
            <person name="Liu Y."/>
            <person name="Luo S."/>
            <person name="Meng S."/>
            <person name="Qian L."/>
            <person name="Wei D."/>
            <person name="Dai S."/>
            <person name="Zhou R."/>
        </authorList>
    </citation>
    <scope>NUCLEOTIDE SEQUENCE [LARGE SCALE GENOMIC DNA]</scope>
    <source>
        <strain evidence="1">BV-YZ2020</strain>
    </source>
</reference>
<organism evidence="1 2">
    <name type="scientific">Bauhinia variegata</name>
    <name type="common">Purple orchid tree</name>
    <name type="synonym">Phanera variegata</name>
    <dbReference type="NCBI Taxonomy" id="167791"/>
    <lineage>
        <taxon>Eukaryota</taxon>
        <taxon>Viridiplantae</taxon>
        <taxon>Streptophyta</taxon>
        <taxon>Embryophyta</taxon>
        <taxon>Tracheophyta</taxon>
        <taxon>Spermatophyta</taxon>
        <taxon>Magnoliopsida</taxon>
        <taxon>eudicotyledons</taxon>
        <taxon>Gunneridae</taxon>
        <taxon>Pentapetalae</taxon>
        <taxon>rosids</taxon>
        <taxon>fabids</taxon>
        <taxon>Fabales</taxon>
        <taxon>Fabaceae</taxon>
        <taxon>Cercidoideae</taxon>
        <taxon>Cercideae</taxon>
        <taxon>Bauhiniinae</taxon>
        <taxon>Bauhinia</taxon>
    </lineage>
</organism>
<sequence length="122" mass="13119">MVVLRVAFMLFLVGIIAHVDARFYIPENVAAAPDVVTTGLPFINADTILNSKDSSNSSGACCDQCQCTDSDPIQCQCVDVTPYCRTGWKQCTCTRSLSPRCHCNDITSACYPQCTGTGTKAP</sequence>
<name>A0ACB9PTT6_BAUVA</name>
<dbReference type="Proteomes" id="UP000828941">
    <property type="component" value="Chromosome 3"/>
</dbReference>